<dbReference type="AlphaFoldDB" id="A0A1J7ICE5"/>
<dbReference type="Proteomes" id="UP000182658">
    <property type="component" value="Unassembled WGS sequence"/>
</dbReference>
<dbReference type="EMBL" id="KV875102">
    <property type="protein sequence ID" value="OIW25101.1"/>
    <property type="molecule type" value="Genomic_DNA"/>
</dbReference>
<protein>
    <submittedName>
        <fullName evidence="2">Uncharacterized protein</fullName>
    </submittedName>
</protein>
<sequence>MCQSGQAGIPSERYQKSRKRLEPNCAGQSSYSLYARTTFEASTRTQLGVTPSAVIDPYVYQFKVDIIYRLLLNSFKPKIDTLLLDQAVLALRHALDDVRTGRPVKTAWRGVIYAYCRRRELSPSNFISKTK</sequence>
<organism evidence="2 3">
    <name type="scientific">Coniochaeta ligniaria NRRL 30616</name>
    <dbReference type="NCBI Taxonomy" id="1408157"/>
    <lineage>
        <taxon>Eukaryota</taxon>
        <taxon>Fungi</taxon>
        <taxon>Dikarya</taxon>
        <taxon>Ascomycota</taxon>
        <taxon>Pezizomycotina</taxon>
        <taxon>Sordariomycetes</taxon>
        <taxon>Sordariomycetidae</taxon>
        <taxon>Coniochaetales</taxon>
        <taxon>Coniochaetaceae</taxon>
        <taxon>Coniochaeta</taxon>
    </lineage>
</organism>
<evidence type="ECO:0000256" key="1">
    <source>
        <dbReference type="SAM" id="MobiDB-lite"/>
    </source>
</evidence>
<evidence type="ECO:0000313" key="3">
    <source>
        <dbReference type="Proteomes" id="UP000182658"/>
    </source>
</evidence>
<proteinExistence type="predicted"/>
<keyword evidence="3" id="KW-1185">Reference proteome</keyword>
<dbReference type="InParanoid" id="A0A1J7ICE5"/>
<reference evidence="2 3" key="1">
    <citation type="submission" date="2016-10" db="EMBL/GenBank/DDBJ databases">
        <title>Draft genome sequence of Coniochaeta ligniaria NRRL30616, a lignocellulolytic fungus for bioabatement of inhibitors in plant biomass hydrolysates.</title>
        <authorList>
            <consortium name="DOE Joint Genome Institute"/>
            <person name="Jimenez D.J."/>
            <person name="Hector R.E."/>
            <person name="Riley R."/>
            <person name="Sun H."/>
            <person name="Grigoriev I.V."/>
            <person name="Van Elsas J.D."/>
            <person name="Nichols N.N."/>
        </authorList>
    </citation>
    <scope>NUCLEOTIDE SEQUENCE [LARGE SCALE GENOMIC DNA]</scope>
    <source>
        <strain evidence="2 3">NRRL 30616</strain>
    </source>
</reference>
<feature type="region of interest" description="Disordered" evidence="1">
    <location>
        <begin position="1"/>
        <end position="21"/>
    </location>
</feature>
<gene>
    <name evidence="2" type="ORF">CONLIGDRAFT_690831</name>
</gene>
<name>A0A1J7ICE5_9PEZI</name>
<evidence type="ECO:0000313" key="2">
    <source>
        <dbReference type="EMBL" id="OIW25101.1"/>
    </source>
</evidence>
<accession>A0A1J7ICE5</accession>